<dbReference type="GO" id="GO:0008168">
    <property type="term" value="F:methyltransferase activity"/>
    <property type="evidence" value="ECO:0007669"/>
    <property type="project" value="UniProtKB-KW"/>
</dbReference>
<protein>
    <submittedName>
        <fullName evidence="3">Type 12 methyltransferase</fullName>
    </submittedName>
</protein>
<dbReference type="GO" id="GO:0032259">
    <property type="term" value="P:methylation"/>
    <property type="evidence" value="ECO:0007669"/>
    <property type="project" value="UniProtKB-KW"/>
</dbReference>
<dbReference type="PANTHER" id="PTHR43861">
    <property type="entry name" value="TRANS-ACONITATE 2-METHYLTRANSFERASE-RELATED"/>
    <property type="match status" value="1"/>
</dbReference>
<dbReference type="RefSeq" id="WP_422696027.1">
    <property type="nucleotide sequence ID" value="NZ_FMSH01000175.1"/>
</dbReference>
<dbReference type="Pfam" id="PF13649">
    <property type="entry name" value="Methyltransf_25"/>
    <property type="match status" value="1"/>
</dbReference>
<name>A0A1K0IF00_CUPNE</name>
<organism evidence="3">
    <name type="scientific">Cupriavidus necator</name>
    <name type="common">Alcaligenes eutrophus</name>
    <name type="synonym">Ralstonia eutropha</name>
    <dbReference type="NCBI Taxonomy" id="106590"/>
    <lineage>
        <taxon>Bacteria</taxon>
        <taxon>Pseudomonadati</taxon>
        <taxon>Pseudomonadota</taxon>
        <taxon>Betaproteobacteria</taxon>
        <taxon>Burkholderiales</taxon>
        <taxon>Burkholderiaceae</taxon>
        <taxon>Cupriavidus</taxon>
    </lineage>
</organism>
<dbReference type="EMBL" id="FMSH01000175">
    <property type="protein sequence ID" value="SCU75903.1"/>
    <property type="molecule type" value="Genomic_DNA"/>
</dbReference>
<dbReference type="CDD" id="cd02440">
    <property type="entry name" value="AdoMet_MTases"/>
    <property type="match status" value="1"/>
</dbReference>
<evidence type="ECO:0000256" key="1">
    <source>
        <dbReference type="ARBA" id="ARBA00022679"/>
    </source>
</evidence>
<reference evidence="3" key="1">
    <citation type="submission" date="2016-09" db="EMBL/GenBank/DDBJ databases">
        <authorList>
            <person name="Capua I."/>
            <person name="De Benedictis P."/>
            <person name="Joannis T."/>
            <person name="Lombin L.H."/>
            <person name="Cattoli G."/>
        </authorList>
    </citation>
    <scope>NUCLEOTIDE SEQUENCE</scope>
    <source>
        <strain evidence="3">B9</strain>
    </source>
</reference>
<sequence>MEDPAGVREYVVTAVDVAGRPGSSNIAIDLGCGSDVVPLYLIGRGWRVLAIDKDPSIVAHLRARAAGGRLSAVCADFQEIPLPRVSLIHAGYALQYVHPASFADLWRRISAALYPDGVFAGHFFGEKDQFAKHDQFSVFRSEALQELFAEWRIEHWDEFYGPGHRDPSRWWHFFTVVAKLPGKPT</sequence>
<evidence type="ECO:0000313" key="3">
    <source>
        <dbReference type="EMBL" id="SCU75903.1"/>
    </source>
</evidence>
<feature type="domain" description="Methyltransferase" evidence="2">
    <location>
        <begin position="28"/>
        <end position="117"/>
    </location>
</feature>
<dbReference type="InterPro" id="IPR029063">
    <property type="entry name" value="SAM-dependent_MTases_sf"/>
</dbReference>
<dbReference type="AlphaFoldDB" id="A0A1K0IF00"/>
<proteinExistence type="predicted"/>
<dbReference type="SUPFAM" id="SSF53335">
    <property type="entry name" value="S-adenosyl-L-methionine-dependent methyltransferases"/>
    <property type="match status" value="1"/>
</dbReference>
<evidence type="ECO:0000259" key="2">
    <source>
        <dbReference type="Pfam" id="PF13649"/>
    </source>
</evidence>
<dbReference type="Gene3D" id="3.40.50.150">
    <property type="entry name" value="Vaccinia Virus protein VP39"/>
    <property type="match status" value="1"/>
</dbReference>
<keyword evidence="3" id="KW-0489">Methyltransferase</keyword>
<accession>A0A1K0IF00</accession>
<gene>
    <name evidence="3" type="ORF">CNECB9_2560004</name>
</gene>
<keyword evidence="1 3" id="KW-0808">Transferase</keyword>
<dbReference type="InterPro" id="IPR041698">
    <property type="entry name" value="Methyltransf_25"/>
</dbReference>